<keyword evidence="2" id="KW-0418">Kinase</keyword>
<name>A0ABV0R1A6_9TELE</name>
<reference evidence="2 3" key="1">
    <citation type="submission" date="2021-06" db="EMBL/GenBank/DDBJ databases">
        <authorList>
            <person name="Palmer J.M."/>
        </authorList>
    </citation>
    <scope>NUCLEOTIDE SEQUENCE [LARGE SCALE GENOMIC DNA]</scope>
    <source>
        <strain evidence="2 3">XC_2019</strain>
        <tissue evidence="2">Muscle</tissue>
    </source>
</reference>
<dbReference type="GO" id="GO:0016301">
    <property type="term" value="F:kinase activity"/>
    <property type="evidence" value="ECO:0007669"/>
    <property type="project" value="UniProtKB-KW"/>
</dbReference>
<sequence>ACTNFNNSGACVTQCPQPFVYNPTSFQLEPNPKAKYTYGAFCVKKCPHNFVVDHSSCVRACPSNKMEVEENRIKMCMPCTDICPKGESCGCHLCLVAILAKSTYVVKVLLSTMSQMILKY</sequence>
<dbReference type="EMBL" id="JAHRIN010029090">
    <property type="protein sequence ID" value="MEQ2201809.1"/>
    <property type="molecule type" value="Genomic_DNA"/>
</dbReference>
<dbReference type="Gene3D" id="2.10.220.10">
    <property type="entry name" value="Hormone Receptor, Insulin-like Growth Factor Receptor 1, Chain A, domain 2"/>
    <property type="match status" value="1"/>
</dbReference>
<keyword evidence="3" id="KW-1185">Reference proteome</keyword>
<evidence type="ECO:0000259" key="1">
    <source>
        <dbReference type="Pfam" id="PF00757"/>
    </source>
</evidence>
<comment type="caution">
    <text evidence="2">The sequence shown here is derived from an EMBL/GenBank/DDBJ whole genome shotgun (WGS) entry which is preliminary data.</text>
</comment>
<evidence type="ECO:0000313" key="2">
    <source>
        <dbReference type="EMBL" id="MEQ2201809.1"/>
    </source>
</evidence>
<keyword evidence="2" id="KW-0808">Transferase</keyword>
<feature type="non-terminal residue" evidence="2">
    <location>
        <position position="1"/>
    </location>
</feature>
<dbReference type="Pfam" id="PF00757">
    <property type="entry name" value="Furin-like"/>
    <property type="match status" value="1"/>
</dbReference>
<protein>
    <submittedName>
        <fullName evidence="2">Receptor tyrosine-protein kinase erbB-4</fullName>
    </submittedName>
</protein>
<gene>
    <name evidence="2" type="primary">ERBB4_4</name>
    <name evidence="2" type="ORF">XENOCAPTIV_018474</name>
</gene>
<accession>A0ABV0R1A6</accession>
<dbReference type="InterPro" id="IPR009030">
    <property type="entry name" value="Growth_fac_rcpt_cys_sf"/>
</dbReference>
<organism evidence="2 3">
    <name type="scientific">Xenoophorus captivus</name>
    <dbReference type="NCBI Taxonomy" id="1517983"/>
    <lineage>
        <taxon>Eukaryota</taxon>
        <taxon>Metazoa</taxon>
        <taxon>Chordata</taxon>
        <taxon>Craniata</taxon>
        <taxon>Vertebrata</taxon>
        <taxon>Euteleostomi</taxon>
        <taxon>Actinopterygii</taxon>
        <taxon>Neopterygii</taxon>
        <taxon>Teleostei</taxon>
        <taxon>Neoteleostei</taxon>
        <taxon>Acanthomorphata</taxon>
        <taxon>Ovalentaria</taxon>
        <taxon>Atherinomorphae</taxon>
        <taxon>Cyprinodontiformes</taxon>
        <taxon>Goodeidae</taxon>
        <taxon>Xenoophorus</taxon>
    </lineage>
</organism>
<evidence type="ECO:0000313" key="3">
    <source>
        <dbReference type="Proteomes" id="UP001434883"/>
    </source>
</evidence>
<proteinExistence type="predicted"/>
<dbReference type="Proteomes" id="UP001434883">
    <property type="component" value="Unassembled WGS sequence"/>
</dbReference>
<feature type="domain" description="Furin-like cysteine-rich" evidence="1">
    <location>
        <begin position="1"/>
        <end position="85"/>
    </location>
</feature>
<keyword evidence="2" id="KW-0675">Receptor</keyword>
<dbReference type="InterPro" id="IPR006211">
    <property type="entry name" value="Furin-like_Cys-rich_dom"/>
</dbReference>
<dbReference type="SUPFAM" id="SSF57184">
    <property type="entry name" value="Growth factor receptor domain"/>
    <property type="match status" value="1"/>
</dbReference>